<evidence type="ECO:0000256" key="7">
    <source>
        <dbReference type="SAM" id="MobiDB-lite"/>
    </source>
</evidence>
<dbReference type="PANTHER" id="PTHR24349">
    <property type="entry name" value="SERINE/THREONINE-PROTEIN KINASE"/>
    <property type="match status" value="1"/>
</dbReference>
<dbReference type="Gene3D" id="1.10.510.10">
    <property type="entry name" value="Transferase(Phosphotransferase) domain 1"/>
    <property type="match status" value="1"/>
</dbReference>
<dbReference type="InterPro" id="IPR050205">
    <property type="entry name" value="CDPK_Ser/Thr_kinases"/>
</dbReference>
<keyword evidence="4" id="KW-0547">Nucleotide-binding</keyword>
<keyword evidence="3" id="KW-0808">Transferase</keyword>
<organism evidence="9 10">
    <name type="scientific">Hevea brasiliensis</name>
    <name type="common">Para rubber tree</name>
    <name type="synonym">Siphonia brasiliensis</name>
    <dbReference type="NCBI Taxonomy" id="3981"/>
    <lineage>
        <taxon>Eukaryota</taxon>
        <taxon>Viridiplantae</taxon>
        <taxon>Streptophyta</taxon>
        <taxon>Embryophyta</taxon>
        <taxon>Tracheophyta</taxon>
        <taxon>Spermatophyta</taxon>
        <taxon>Magnoliopsida</taxon>
        <taxon>eudicotyledons</taxon>
        <taxon>Gunneridae</taxon>
        <taxon>Pentapetalae</taxon>
        <taxon>rosids</taxon>
        <taxon>fabids</taxon>
        <taxon>Malpighiales</taxon>
        <taxon>Euphorbiaceae</taxon>
        <taxon>Crotonoideae</taxon>
        <taxon>Micrandreae</taxon>
        <taxon>Hevea</taxon>
    </lineage>
</organism>
<keyword evidence="6" id="KW-0067">ATP-binding</keyword>
<dbReference type="GO" id="GO:0016757">
    <property type="term" value="F:glycosyltransferase activity"/>
    <property type="evidence" value="ECO:0007669"/>
    <property type="project" value="InterPro"/>
</dbReference>
<feature type="domain" description="Protein kinase" evidence="8">
    <location>
        <begin position="40"/>
        <end position="290"/>
    </location>
</feature>
<dbReference type="InterPro" id="IPR011009">
    <property type="entry name" value="Kinase-like_dom_sf"/>
</dbReference>
<dbReference type="EMBL" id="JAAGAX010000015">
    <property type="protein sequence ID" value="KAF2291602.1"/>
    <property type="molecule type" value="Genomic_DNA"/>
</dbReference>
<evidence type="ECO:0000256" key="6">
    <source>
        <dbReference type="ARBA" id="ARBA00022840"/>
    </source>
</evidence>
<evidence type="ECO:0000256" key="4">
    <source>
        <dbReference type="ARBA" id="ARBA00022741"/>
    </source>
</evidence>
<proteinExistence type="inferred from homology"/>
<feature type="region of interest" description="Disordered" evidence="7">
    <location>
        <begin position="1"/>
        <end position="33"/>
    </location>
</feature>
<comment type="caution">
    <text evidence="9">The sequence shown here is derived from an EMBL/GenBank/DDBJ whole genome shotgun (WGS) entry which is preliminary data.</text>
</comment>
<comment type="similarity">
    <text evidence="1">Belongs to the protein kinase superfamily. CAMK Ser/Thr protein kinase family. CaMK subfamily.</text>
</comment>
<evidence type="ECO:0000313" key="9">
    <source>
        <dbReference type="EMBL" id="KAF2291602.1"/>
    </source>
</evidence>
<dbReference type="SUPFAM" id="SSF56112">
    <property type="entry name" value="Protein kinase-like (PK-like)"/>
    <property type="match status" value="1"/>
</dbReference>
<evidence type="ECO:0000256" key="2">
    <source>
        <dbReference type="ARBA" id="ARBA00022527"/>
    </source>
</evidence>
<gene>
    <name evidence="9" type="ORF">GH714_026061</name>
</gene>
<dbReference type="Pfam" id="PF04577">
    <property type="entry name" value="Glyco_transf_61"/>
    <property type="match status" value="1"/>
</dbReference>
<sequence length="736" mass="82622">MRKKRKGSETEACEDVQNELTPRHDKKSSNIRSHYSLEDYKRLKKRCKGDAGDEPVSSCKSRLADIATAPPCGASSSLVPPGRGLKRKIGSKAIGEEFACKTLRKGEQTVHREVEIMQHLSGHPGVVTLHAICEETECFHLVMELCSGGRLIDQMVKERYKTRECTSHELRENKACRFWLGHENFKLSDMLSGLAGSPAYVALEVLSGNYFEKVDIWSAGVLLHNLLVGMLPFQGDSLEAVFEAIKNVKLDFHSGIWESISKPACDLLSRMLTRDVSARITADELLNKFLLLWSSKSEEQDDFGLVDALTVAVSHVKISEPKRSRLCGPIVNYGVGEKPKAFTKKKSSHRLTKIITSILLPLLILILIQSQASPFNTPSTSASWAFFNKWKGLAFNTTDGLAFAENSNSLISKLQDSVTFFPLKDLRFAKNAMEGNTWFMSSLNDTRGANEAEYLYFPSEMSKGRLLCIKGNDMKEGTRNSYALAWPEALPDTAKLMEGLTFVSDTYYDYVNLWHGLCAMAPFVSWSINNNCPRPTRWVLFHWGELRSKMGSWLQHLMEANFGAVKIEGLEEGDRIYCFEKAVVMRHNEGSMGKEKKLQVSDLLRCKARRFCGIYPSGKGKEVNERGEPIIKLTLLMRRGSRSFKNATAVIDIFARECAKVEGCTLRVAESEDLNFCDQVRVMTHTDIVASPHGAQLTNMLFMDRNSSVMEFFPKGWLELAGIGQYAHHGWQTNLG</sequence>
<accession>A0A6A6KRG2</accession>
<protein>
    <recommendedName>
        <fullName evidence="8">Protein kinase domain-containing protein</fullName>
    </recommendedName>
</protein>
<keyword evidence="2" id="KW-0723">Serine/threonine-protein kinase</keyword>
<evidence type="ECO:0000256" key="3">
    <source>
        <dbReference type="ARBA" id="ARBA00022679"/>
    </source>
</evidence>
<evidence type="ECO:0000256" key="1">
    <source>
        <dbReference type="ARBA" id="ARBA00005354"/>
    </source>
</evidence>
<evidence type="ECO:0000313" key="10">
    <source>
        <dbReference type="Proteomes" id="UP000467840"/>
    </source>
</evidence>
<dbReference type="Proteomes" id="UP000467840">
    <property type="component" value="Chromosome 2"/>
</dbReference>
<dbReference type="Pfam" id="PF00069">
    <property type="entry name" value="Pkinase"/>
    <property type="match status" value="2"/>
</dbReference>
<evidence type="ECO:0000259" key="8">
    <source>
        <dbReference type="PROSITE" id="PS50011"/>
    </source>
</evidence>
<reference evidence="9 10" key="1">
    <citation type="journal article" date="2020" name="Mol. Plant">
        <title>The Chromosome-Based Rubber Tree Genome Provides New Insights into Spurge Genome Evolution and Rubber Biosynthesis.</title>
        <authorList>
            <person name="Liu J."/>
            <person name="Shi C."/>
            <person name="Shi C.C."/>
            <person name="Li W."/>
            <person name="Zhang Q.J."/>
            <person name="Zhang Y."/>
            <person name="Li K."/>
            <person name="Lu H.F."/>
            <person name="Shi C."/>
            <person name="Zhu S.T."/>
            <person name="Xiao Z.Y."/>
            <person name="Nan H."/>
            <person name="Yue Y."/>
            <person name="Zhu X.G."/>
            <person name="Wu Y."/>
            <person name="Hong X.N."/>
            <person name="Fan G.Y."/>
            <person name="Tong Y."/>
            <person name="Zhang D."/>
            <person name="Mao C.L."/>
            <person name="Liu Y.L."/>
            <person name="Hao S.J."/>
            <person name="Liu W.Q."/>
            <person name="Lv M.Q."/>
            <person name="Zhang H.B."/>
            <person name="Liu Y."/>
            <person name="Hu-Tang G.R."/>
            <person name="Wang J.P."/>
            <person name="Wang J.H."/>
            <person name="Sun Y.H."/>
            <person name="Ni S.B."/>
            <person name="Chen W.B."/>
            <person name="Zhang X.C."/>
            <person name="Jiao Y.N."/>
            <person name="Eichler E.E."/>
            <person name="Li G.H."/>
            <person name="Liu X."/>
            <person name="Gao L.Z."/>
        </authorList>
    </citation>
    <scope>NUCLEOTIDE SEQUENCE [LARGE SCALE GENOMIC DNA]</scope>
    <source>
        <strain evidence="10">cv. GT1</strain>
        <tissue evidence="9">Leaf</tissue>
    </source>
</reference>
<name>A0A6A6KRG2_HEVBR</name>
<dbReference type="InterPro" id="IPR049625">
    <property type="entry name" value="Glyco_transf_61_cat"/>
</dbReference>
<dbReference type="GO" id="GO:0004674">
    <property type="term" value="F:protein serine/threonine kinase activity"/>
    <property type="evidence" value="ECO:0007669"/>
    <property type="project" value="UniProtKB-KW"/>
</dbReference>
<evidence type="ECO:0000256" key="5">
    <source>
        <dbReference type="ARBA" id="ARBA00022777"/>
    </source>
</evidence>
<dbReference type="InterPro" id="IPR000719">
    <property type="entry name" value="Prot_kinase_dom"/>
</dbReference>
<dbReference type="GO" id="GO:0005524">
    <property type="term" value="F:ATP binding"/>
    <property type="evidence" value="ECO:0007669"/>
    <property type="project" value="UniProtKB-KW"/>
</dbReference>
<dbReference type="PROSITE" id="PS50011">
    <property type="entry name" value="PROTEIN_KINASE_DOM"/>
    <property type="match status" value="1"/>
</dbReference>
<dbReference type="Gene3D" id="3.30.200.20">
    <property type="entry name" value="Phosphorylase Kinase, domain 1"/>
    <property type="match status" value="1"/>
</dbReference>
<dbReference type="AlphaFoldDB" id="A0A6A6KRG2"/>
<keyword evidence="10" id="KW-1185">Reference proteome</keyword>
<keyword evidence="5" id="KW-0418">Kinase</keyword>